<evidence type="ECO:0000313" key="2">
    <source>
        <dbReference type="Proteomes" id="UP001341840"/>
    </source>
</evidence>
<reference evidence="1 2" key="1">
    <citation type="journal article" date="2023" name="Plants (Basel)">
        <title>Bridging the Gap: Combining Genomics and Transcriptomics Approaches to Understand Stylosanthes scabra, an Orphan Legume from the Brazilian Caatinga.</title>
        <authorList>
            <person name="Ferreira-Neto J.R.C."/>
            <person name="da Silva M.D."/>
            <person name="Binneck E."/>
            <person name="de Melo N.F."/>
            <person name="da Silva R.H."/>
            <person name="de Melo A.L.T.M."/>
            <person name="Pandolfi V."/>
            <person name="Bustamante F.O."/>
            <person name="Brasileiro-Vidal A.C."/>
            <person name="Benko-Iseppon A.M."/>
        </authorList>
    </citation>
    <scope>NUCLEOTIDE SEQUENCE [LARGE SCALE GENOMIC DNA]</scope>
    <source>
        <tissue evidence="1">Leaves</tissue>
    </source>
</reference>
<proteinExistence type="predicted"/>
<keyword evidence="2" id="KW-1185">Reference proteome</keyword>
<sequence>LKINFQKSVVASINSGDEETQKVRELLKCTRVKLSIKYLGIPLGGRSKESGDMEANYPEDRS</sequence>
<protein>
    <submittedName>
        <fullName evidence="1">Uncharacterized protein</fullName>
    </submittedName>
</protein>
<evidence type="ECO:0000313" key="1">
    <source>
        <dbReference type="EMBL" id="MED6114592.1"/>
    </source>
</evidence>
<accession>A0ABU6QRZ0</accession>
<comment type="caution">
    <text evidence="1">The sequence shown here is derived from an EMBL/GenBank/DDBJ whole genome shotgun (WGS) entry which is preliminary data.</text>
</comment>
<name>A0ABU6QRZ0_9FABA</name>
<dbReference type="Proteomes" id="UP001341840">
    <property type="component" value="Unassembled WGS sequence"/>
</dbReference>
<gene>
    <name evidence="1" type="ORF">PIB30_081793</name>
</gene>
<feature type="non-terminal residue" evidence="1">
    <location>
        <position position="1"/>
    </location>
</feature>
<organism evidence="1 2">
    <name type="scientific">Stylosanthes scabra</name>
    <dbReference type="NCBI Taxonomy" id="79078"/>
    <lineage>
        <taxon>Eukaryota</taxon>
        <taxon>Viridiplantae</taxon>
        <taxon>Streptophyta</taxon>
        <taxon>Embryophyta</taxon>
        <taxon>Tracheophyta</taxon>
        <taxon>Spermatophyta</taxon>
        <taxon>Magnoliopsida</taxon>
        <taxon>eudicotyledons</taxon>
        <taxon>Gunneridae</taxon>
        <taxon>Pentapetalae</taxon>
        <taxon>rosids</taxon>
        <taxon>fabids</taxon>
        <taxon>Fabales</taxon>
        <taxon>Fabaceae</taxon>
        <taxon>Papilionoideae</taxon>
        <taxon>50 kb inversion clade</taxon>
        <taxon>dalbergioids sensu lato</taxon>
        <taxon>Dalbergieae</taxon>
        <taxon>Pterocarpus clade</taxon>
        <taxon>Stylosanthes</taxon>
    </lineage>
</organism>
<dbReference type="EMBL" id="JASCZI010001235">
    <property type="protein sequence ID" value="MED6114592.1"/>
    <property type="molecule type" value="Genomic_DNA"/>
</dbReference>